<dbReference type="InterPro" id="IPR001356">
    <property type="entry name" value="HD"/>
</dbReference>
<dbReference type="InterPro" id="IPR017970">
    <property type="entry name" value="Homeobox_CS"/>
</dbReference>
<keyword evidence="7" id="KW-0805">Transcription regulation</keyword>
<evidence type="ECO:0000259" key="21">
    <source>
        <dbReference type="PROSITE" id="PS50095"/>
    </source>
</evidence>
<comment type="subcellular location">
    <subcellularLocation>
        <location evidence="1 16 18">Nucleus</location>
    </subcellularLocation>
    <subcellularLocation>
        <location evidence="2">Secreted</location>
    </subcellularLocation>
</comment>
<evidence type="ECO:0000256" key="19">
    <source>
        <dbReference type="SAM" id="MobiDB-lite"/>
    </source>
</evidence>
<protein>
    <recommendedName>
        <fullName evidence="13">Pituitary homeobox 3</fullName>
    </recommendedName>
    <alternativeName>
        <fullName evidence="14">Homeobox protein PITX3</fullName>
    </alternativeName>
    <alternativeName>
        <fullName evidence="15">Paired-like homeodomain transcription factor 3</fullName>
    </alternativeName>
</protein>
<dbReference type="GO" id="GO:0005634">
    <property type="term" value="C:nucleus"/>
    <property type="evidence" value="ECO:0007669"/>
    <property type="project" value="UniProtKB-SubCell"/>
</dbReference>
<dbReference type="GO" id="GO:0006629">
    <property type="term" value="P:lipid metabolic process"/>
    <property type="evidence" value="ECO:0007669"/>
    <property type="project" value="InterPro"/>
</dbReference>
<evidence type="ECO:0000313" key="24">
    <source>
        <dbReference type="Proteomes" id="UP000727407"/>
    </source>
</evidence>
<comment type="similarity">
    <text evidence="4">Belongs to the AB hydrolase superfamily. Lipase family.</text>
</comment>
<dbReference type="PANTHER" id="PTHR45882">
    <property type="entry name" value="PITUITARY HOMEOBOX HOMOLOG PTX1"/>
    <property type="match status" value="1"/>
</dbReference>
<dbReference type="InterPro" id="IPR013818">
    <property type="entry name" value="Lipase"/>
</dbReference>
<dbReference type="InterPro" id="IPR033906">
    <property type="entry name" value="Lipase_N"/>
</dbReference>
<dbReference type="InterPro" id="IPR036392">
    <property type="entry name" value="PLAT/LH2_dom_sf"/>
</dbReference>
<dbReference type="CDD" id="cd00707">
    <property type="entry name" value="Pancreat_lipase_like"/>
    <property type="match status" value="1"/>
</dbReference>
<dbReference type="PROSITE" id="PS50095">
    <property type="entry name" value="PLAT"/>
    <property type="match status" value="1"/>
</dbReference>
<evidence type="ECO:0000256" key="3">
    <source>
        <dbReference type="ARBA" id="ARBA00006503"/>
    </source>
</evidence>
<organism evidence="23 24">
    <name type="scientific">Clarias magur</name>
    <name type="common">Asian catfish</name>
    <name type="synonym">Macropteronotus magur</name>
    <dbReference type="NCBI Taxonomy" id="1594786"/>
    <lineage>
        <taxon>Eukaryota</taxon>
        <taxon>Metazoa</taxon>
        <taxon>Chordata</taxon>
        <taxon>Craniata</taxon>
        <taxon>Vertebrata</taxon>
        <taxon>Euteleostomi</taxon>
        <taxon>Actinopterygii</taxon>
        <taxon>Neopterygii</taxon>
        <taxon>Teleostei</taxon>
        <taxon>Ostariophysi</taxon>
        <taxon>Siluriformes</taxon>
        <taxon>Clariidae</taxon>
        <taxon>Clarias</taxon>
    </lineage>
</organism>
<dbReference type="Gene3D" id="3.40.50.1820">
    <property type="entry name" value="alpha/beta hydrolase"/>
    <property type="match status" value="1"/>
</dbReference>
<name>A0A8J4XHH4_CLAMG</name>
<evidence type="ECO:0000256" key="8">
    <source>
        <dbReference type="ARBA" id="ARBA00023125"/>
    </source>
</evidence>
<evidence type="ECO:0000256" key="12">
    <source>
        <dbReference type="ARBA" id="ARBA00023242"/>
    </source>
</evidence>
<dbReference type="InterPro" id="IPR001024">
    <property type="entry name" value="PLAT/LH2_dom"/>
</dbReference>
<evidence type="ECO:0000256" key="9">
    <source>
        <dbReference type="ARBA" id="ARBA00023155"/>
    </source>
</evidence>
<keyword evidence="24" id="KW-1185">Reference proteome</keyword>
<feature type="domain" description="PLAT" evidence="21">
    <location>
        <begin position="501"/>
        <end position="613"/>
    </location>
</feature>
<keyword evidence="5" id="KW-0217">Developmental protein</keyword>
<evidence type="ECO:0000259" key="20">
    <source>
        <dbReference type="PROSITE" id="PS50071"/>
    </source>
</evidence>
<dbReference type="GO" id="GO:0000981">
    <property type="term" value="F:DNA-binding transcription factor activity, RNA polymerase II-specific"/>
    <property type="evidence" value="ECO:0007669"/>
    <property type="project" value="InterPro"/>
</dbReference>
<dbReference type="GO" id="GO:0016298">
    <property type="term" value="F:lipase activity"/>
    <property type="evidence" value="ECO:0007669"/>
    <property type="project" value="InterPro"/>
</dbReference>
<accession>A0A8J4XHH4</accession>
<dbReference type="InterPro" id="IPR000734">
    <property type="entry name" value="TAG_lipase"/>
</dbReference>
<dbReference type="SUPFAM" id="SSF49723">
    <property type="entry name" value="Lipase/lipooxygenase domain (PLAT/LH2 domain)"/>
    <property type="match status" value="1"/>
</dbReference>
<evidence type="ECO:0000256" key="13">
    <source>
        <dbReference type="ARBA" id="ARBA00039558"/>
    </source>
</evidence>
<gene>
    <name evidence="23" type="primary">pitx3</name>
    <name evidence="23" type="ORF">DAT39_000337</name>
</gene>
<dbReference type="InterPro" id="IPR009057">
    <property type="entry name" value="Homeodomain-like_sf"/>
</dbReference>
<dbReference type="Pfam" id="PF01477">
    <property type="entry name" value="PLAT"/>
    <property type="match status" value="1"/>
</dbReference>
<keyword evidence="12 16" id="KW-0539">Nucleus</keyword>
<keyword evidence="9 16" id="KW-0371">Homeobox</keyword>
<keyword evidence="11" id="KW-0804">Transcription</keyword>
<dbReference type="GO" id="GO:0043010">
    <property type="term" value="P:camera-type eye development"/>
    <property type="evidence" value="ECO:0007669"/>
    <property type="project" value="UniProtKB-ARBA"/>
</dbReference>
<keyword evidence="8 16" id="KW-0238">DNA-binding</keyword>
<dbReference type="SMART" id="SM00308">
    <property type="entry name" value="LH2"/>
    <property type="match status" value="1"/>
</dbReference>
<dbReference type="PROSITE" id="PS50071">
    <property type="entry name" value="HOMEOBOX_2"/>
    <property type="match status" value="1"/>
</dbReference>
<dbReference type="Pfam" id="PF00046">
    <property type="entry name" value="Homeodomain"/>
    <property type="match status" value="1"/>
</dbReference>
<evidence type="ECO:0000256" key="4">
    <source>
        <dbReference type="ARBA" id="ARBA00010701"/>
    </source>
</evidence>
<evidence type="ECO:0000256" key="14">
    <source>
        <dbReference type="ARBA" id="ARBA00041928"/>
    </source>
</evidence>
<feature type="disulfide bond" evidence="17">
    <location>
        <begin position="597"/>
        <end position="613"/>
    </location>
</feature>
<dbReference type="Pfam" id="PF03826">
    <property type="entry name" value="OAR"/>
    <property type="match status" value="1"/>
</dbReference>
<keyword evidence="10 17" id="KW-1015">Disulfide bond</keyword>
<dbReference type="Pfam" id="PF00151">
    <property type="entry name" value="Lipase"/>
    <property type="match status" value="1"/>
</dbReference>
<dbReference type="SUPFAM" id="SSF46689">
    <property type="entry name" value="Homeodomain-like"/>
    <property type="match status" value="1"/>
</dbReference>
<reference evidence="23" key="1">
    <citation type="submission" date="2020-07" db="EMBL/GenBank/DDBJ databases">
        <title>Clarias magur genome sequencing, assembly and annotation.</title>
        <authorList>
            <person name="Kushwaha B."/>
            <person name="Kumar R."/>
            <person name="Das P."/>
            <person name="Joshi C.G."/>
            <person name="Kumar D."/>
            <person name="Nagpure N.S."/>
            <person name="Pandey M."/>
            <person name="Agarwal S."/>
            <person name="Srivastava S."/>
            <person name="Singh M."/>
            <person name="Sahoo L."/>
            <person name="Jayasankar P."/>
            <person name="Meher P.K."/>
            <person name="Koringa P.G."/>
            <person name="Iquebal M.A."/>
            <person name="Das S.P."/>
            <person name="Bit A."/>
            <person name="Patnaik S."/>
            <person name="Patel N."/>
            <person name="Shah T.M."/>
            <person name="Hinsu A."/>
            <person name="Jena J.K."/>
        </authorList>
    </citation>
    <scope>NUCLEOTIDE SEQUENCE</scope>
    <source>
        <strain evidence="23">CIFAMagur01</strain>
        <tissue evidence="23">Testis</tissue>
    </source>
</reference>
<keyword evidence="6" id="KW-0964">Secreted</keyword>
<evidence type="ECO:0000256" key="5">
    <source>
        <dbReference type="ARBA" id="ARBA00022473"/>
    </source>
</evidence>
<evidence type="ECO:0000259" key="22">
    <source>
        <dbReference type="PROSITE" id="PS50803"/>
    </source>
</evidence>
<feature type="DNA-binding region" description="Homeobox" evidence="16">
    <location>
        <begin position="67"/>
        <end position="126"/>
    </location>
</feature>
<dbReference type="GO" id="GO:0000978">
    <property type="term" value="F:RNA polymerase II cis-regulatory region sequence-specific DNA binding"/>
    <property type="evidence" value="ECO:0007669"/>
    <property type="project" value="TreeGrafter"/>
</dbReference>
<evidence type="ECO:0000256" key="10">
    <source>
        <dbReference type="ARBA" id="ARBA00023157"/>
    </source>
</evidence>
<evidence type="ECO:0000256" key="16">
    <source>
        <dbReference type="PROSITE-ProRule" id="PRU00108"/>
    </source>
</evidence>
<evidence type="ECO:0000256" key="1">
    <source>
        <dbReference type="ARBA" id="ARBA00004123"/>
    </source>
</evidence>
<dbReference type="InterPro" id="IPR029058">
    <property type="entry name" value="AB_hydrolase_fold"/>
</dbReference>
<dbReference type="PROSITE" id="PS50803">
    <property type="entry name" value="OAR"/>
    <property type="match status" value="1"/>
</dbReference>
<dbReference type="GO" id="GO:0009653">
    <property type="term" value="P:anatomical structure morphogenesis"/>
    <property type="evidence" value="ECO:0007669"/>
    <property type="project" value="TreeGrafter"/>
</dbReference>
<evidence type="ECO:0000256" key="11">
    <source>
        <dbReference type="ARBA" id="ARBA00023163"/>
    </source>
</evidence>
<dbReference type="InterPro" id="IPR003654">
    <property type="entry name" value="OAR_dom"/>
</dbReference>
<evidence type="ECO:0000256" key="15">
    <source>
        <dbReference type="ARBA" id="ARBA00042848"/>
    </source>
</evidence>
<dbReference type="GO" id="GO:0021536">
    <property type="term" value="P:diencephalon development"/>
    <property type="evidence" value="ECO:0007669"/>
    <property type="project" value="UniProtKB-ARBA"/>
</dbReference>
<feature type="domain" description="OAR" evidence="22">
    <location>
        <begin position="262"/>
        <end position="275"/>
    </location>
</feature>
<dbReference type="Proteomes" id="UP000727407">
    <property type="component" value="Unassembled WGS sequence"/>
</dbReference>
<dbReference type="PROSITE" id="PS00027">
    <property type="entry name" value="HOMEOBOX_1"/>
    <property type="match status" value="1"/>
</dbReference>
<dbReference type="OrthoDB" id="6159439at2759"/>
<proteinExistence type="inferred from homology"/>
<evidence type="ECO:0000256" key="7">
    <source>
        <dbReference type="ARBA" id="ARBA00023015"/>
    </source>
</evidence>
<dbReference type="PANTHER" id="PTHR45882:SF2">
    <property type="entry name" value="PITUITARY HOMEOBOX 3"/>
    <property type="match status" value="1"/>
</dbReference>
<dbReference type="Gene3D" id="1.10.10.60">
    <property type="entry name" value="Homeodomain-like"/>
    <property type="match status" value="1"/>
</dbReference>
<dbReference type="Gene3D" id="2.60.60.20">
    <property type="entry name" value="PLAT/LH2 domain"/>
    <property type="match status" value="1"/>
</dbReference>
<dbReference type="FunFam" id="1.10.10.60:FF:000031">
    <property type="entry name" value="Homeobox protein"/>
    <property type="match status" value="1"/>
</dbReference>
<evidence type="ECO:0000313" key="23">
    <source>
        <dbReference type="EMBL" id="KAF5910266.1"/>
    </source>
</evidence>
<comment type="similarity">
    <text evidence="3">Belongs to the paired homeobox family. Bicoid subfamily.</text>
</comment>
<dbReference type="SMART" id="SM00389">
    <property type="entry name" value="HOX"/>
    <property type="match status" value="1"/>
</dbReference>
<evidence type="ECO:0000256" key="2">
    <source>
        <dbReference type="ARBA" id="ARBA00004613"/>
    </source>
</evidence>
<dbReference type="AlphaFoldDB" id="A0A8J4XHH4"/>
<feature type="domain" description="Homeobox" evidence="20">
    <location>
        <begin position="65"/>
        <end position="125"/>
    </location>
</feature>
<dbReference type="SUPFAM" id="SSF53474">
    <property type="entry name" value="alpha/beta-Hydrolases"/>
    <property type="match status" value="1"/>
</dbReference>
<dbReference type="CDD" id="cd00086">
    <property type="entry name" value="homeodomain"/>
    <property type="match status" value="1"/>
</dbReference>
<dbReference type="FunFam" id="2.60.60.20:FF:000003">
    <property type="entry name" value="Triacylglycerol lipase"/>
    <property type="match status" value="1"/>
</dbReference>
<feature type="region of interest" description="Disordered" evidence="19">
    <location>
        <begin position="22"/>
        <end position="76"/>
    </location>
</feature>
<comment type="caution">
    <text evidence="23">The sequence shown here is derived from an EMBL/GenBank/DDBJ whole genome shotgun (WGS) entry which is preliminary data.</text>
</comment>
<evidence type="ECO:0000256" key="18">
    <source>
        <dbReference type="RuleBase" id="RU000682"/>
    </source>
</evidence>
<dbReference type="PRINTS" id="PR00821">
    <property type="entry name" value="TAGLIPASE"/>
</dbReference>
<evidence type="ECO:0000256" key="17">
    <source>
        <dbReference type="PROSITE-ProRule" id="PRU00152"/>
    </source>
</evidence>
<sequence length="613" mass="68218">MSLWVGGMEFNLLADTEARSPALSLSDSGTPQHDAACKGQDNSDTEKSHQNQTDESNLEDGSLKKKQRRQRTHFTSQQLQELEATFQRNRYPDMSTREEIAVWTNLTEARVRVWFKNRRAKWRKRERNQQAELCKNGFGAQFNGLMQPYDDMYSGYSYNNWATKSLASSPLSAKSFPFFNSMNVSPLSSQPMFSPPNSIPSMNMASSMVPSAVTGVPGSGLNNLGNLNNLNSPTLNTVSVSAATCPYATTASPYMYRDTCNSSLASLRLKAKQHTNFAYPAVQNPVSNLSPCQYAVDRPESFQQSPENVHIIGHSLGSHLAAEAGRRTPGLGRITGLDPAEPYFQGCPILVRLDPSDALFVDVIHSDALPMIPYLGFGMSQAVGHLDFYPNGGESMPGCEKNLISQIVDIDGIWEGTRDFAACNHLRSYKYYSDSILNPEGFLGYSCTNEAMFESGQCFPCTSSSPCPFMGHHADKFKVHNGAEKLKFYLNTGDSLPFSRYRYRVTVTIDGSNTNRGYFKVALYGVNGNTRQYEIHKGTLSPGKTYKLLIDVETEVDELTHVKFIWNNNILNPLLPKFGATQITVERGRDQKTFKFCGNEKVRENVLQTLSSC</sequence>
<evidence type="ECO:0000256" key="6">
    <source>
        <dbReference type="ARBA" id="ARBA00022525"/>
    </source>
</evidence>
<dbReference type="EMBL" id="QNUK01000001">
    <property type="protein sequence ID" value="KAF5910266.1"/>
    <property type="molecule type" value="Genomic_DNA"/>
</dbReference>
<dbReference type="GO" id="GO:0005576">
    <property type="term" value="C:extracellular region"/>
    <property type="evidence" value="ECO:0007669"/>
    <property type="project" value="UniProtKB-SubCell"/>
</dbReference>